<evidence type="ECO:0000313" key="1">
    <source>
        <dbReference type="EMBL" id="AGM32219.1"/>
    </source>
</evidence>
<organism evidence="1">
    <name type="scientific">Coptotermes formosanus</name>
    <name type="common">Formosan subterranean termite</name>
    <dbReference type="NCBI Taxonomy" id="36987"/>
    <lineage>
        <taxon>Eukaryota</taxon>
        <taxon>Metazoa</taxon>
        <taxon>Ecdysozoa</taxon>
        <taxon>Arthropoda</taxon>
        <taxon>Hexapoda</taxon>
        <taxon>Insecta</taxon>
        <taxon>Pterygota</taxon>
        <taxon>Neoptera</taxon>
        <taxon>Polyneoptera</taxon>
        <taxon>Dictyoptera</taxon>
        <taxon>Blattodea</taxon>
        <taxon>Blattoidea</taxon>
        <taxon>Termitoidae</taxon>
        <taxon>Rhinotermitidae</taxon>
        <taxon>Coptotermes</taxon>
    </lineage>
</organism>
<proteinExistence type="evidence at transcript level"/>
<protein>
    <submittedName>
        <fullName evidence="1">Uncharacterized protein</fullName>
    </submittedName>
</protein>
<dbReference type="EMBL" id="KC632405">
    <property type="protein sequence ID" value="AGM32219.1"/>
    <property type="molecule type" value="mRNA"/>
</dbReference>
<sequence>MAAFRPLVITNTRNLIMLLKKCRGNYRLSFHSKIYGEYAVNKGSRNNDTEFVLAFVLALTPTCLSKFPVQFYLCRNGTFVSE</sequence>
<dbReference type="AlphaFoldDB" id="R4UJH8"/>
<accession>R4UJH8</accession>
<name>R4UJH8_COPFO</name>
<reference evidence="1" key="1">
    <citation type="submission" date="2013-02" db="EMBL/GenBank/DDBJ databases">
        <title>Immune-Related transcriptome of Coptotermes formosanus Shiraki workers: the defense mechanism.</title>
        <authorList>
            <person name="Hussain A."/>
            <person name="Li Y.F."/>
            <person name="Wen S.Y."/>
        </authorList>
    </citation>
    <scope>NUCLEOTIDE SEQUENCE</scope>
</reference>